<organism evidence="2 3">
    <name type="scientific">Leptolyngbya foveolarum</name>
    <dbReference type="NCBI Taxonomy" id="47253"/>
    <lineage>
        <taxon>Bacteria</taxon>
        <taxon>Bacillati</taxon>
        <taxon>Cyanobacteriota</taxon>
        <taxon>Cyanophyceae</taxon>
        <taxon>Leptolyngbyales</taxon>
        <taxon>Leptolyngbyaceae</taxon>
        <taxon>Leptolyngbya group</taxon>
        <taxon>Leptolyngbya</taxon>
    </lineage>
</organism>
<feature type="transmembrane region" description="Helical" evidence="1">
    <location>
        <begin position="77"/>
        <end position="97"/>
    </location>
</feature>
<keyword evidence="1" id="KW-0812">Transmembrane</keyword>
<proteinExistence type="predicted"/>
<name>A0A2W4UVV1_9CYAN</name>
<dbReference type="Proteomes" id="UP000249354">
    <property type="component" value="Unassembled WGS sequence"/>
</dbReference>
<comment type="caution">
    <text evidence="2">The sequence shown here is derived from an EMBL/GenBank/DDBJ whole genome shotgun (WGS) entry which is preliminary data.</text>
</comment>
<protein>
    <submittedName>
        <fullName evidence="2">Uncharacterized protein</fullName>
    </submittedName>
</protein>
<keyword evidence="1" id="KW-1133">Transmembrane helix</keyword>
<evidence type="ECO:0000256" key="1">
    <source>
        <dbReference type="SAM" id="Phobius"/>
    </source>
</evidence>
<accession>A0A2W4UVV1</accession>
<feature type="transmembrane region" description="Helical" evidence="1">
    <location>
        <begin position="46"/>
        <end position="65"/>
    </location>
</feature>
<evidence type="ECO:0000313" key="3">
    <source>
        <dbReference type="Proteomes" id="UP000249354"/>
    </source>
</evidence>
<dbReference type="AlphaFoldDB" id="A0A2W4UVV1"/>
<dbReference type="EMBL" id="QBMC01000001">
    <property type="protein sequence ID" value="PZO23460.1"/>
    <property type="molecule type" value="Genomic_DNA"/>
</dbReference>
<keyword evidence="1" id="KW-0472">Membrane</keyword>
<evidence type="ECO:0000313" key="2">
    <source>
        <dbReference type="EMBL" id="PZO23460.1"/>
    </source>
</evidence>
<reference evidence="3" key="1">
    <citation type="submission" date="2018-04" db="EMBL/GenBank/DDBJ databases">
        <authorList>
            <person name="Cornet L."/>
        </authorList>
    </citation>
    <scope>NUCLEOTIDE SEQUENCE [LARGE SCALE GENOMIC DNA]</scope>
</reference>
<feature type="transmembrane region" description="Helical" evidence="1">
    <location>
        <begin position="6"/>
        <end position="26"/>
    </location>
</feature>
<sequence>MRIYLYLVPVFGVVPSLWTLYGKAPAAGEEIDRTSEEAQVQAASRLSVLIGLGCISAIALLGAGAATQSSQMASLRFLLASSFIGSGYFLLSLVLMFRVAKGQSIRIPGVSQLSRRLP</sequence>
<gene>
    <name evidence="2" type="ORF">DCF25_00015</name>
</gene>
<reference evidence="2 3" key="2">
    <citation type="submission" date="2018-06" db="EMBL/GenBank/DDBJ databases">
        <title>Metagenomic assembly of (sub)arctic Cyanobacteria and their associated microbiome from non-axenic cultures.</title>
        <authorList>
            <person name="Baurain D."/>
        </authorList>
    </citation>
    <scope>NUCLEOTIDE SEQUENCE [LARGE SCALE GENOMIC DNA]</scope>
    <source>
        <strain evidence="2">ULC129bin1</strain>
    </source>
</reference>